<evidence type="ECO:0000256" key="3">
    <source>
        <dbReference type="ARBA" id="ARBA00023163"/>
    </source>
</evidence>
<dbReference type="InterPro" id="IPR005471">
    <property type="entry name" value="Tscrpt_reg_IclR_N"/>
</dbReference>
<dbReference type="Gene3D" id="3.30.450.40">
    <property type="match status" value="1"/>
</dbReference>
<dbReference type="PROSITE" id="PS51078">
    <property type="entry name" value="ICLR_ED"/>
    <property type="match status" value="1"/>
</dbReference>
<dbReference type="RefSeq" id="WP_185779653.1">
    <property type="nucleotide sequence ID" value="NZ_JACJUU010000005.1"/>
</dbReference>
<dbReference type="PANTHER" id="PTHR30136:SF23">
    <property type="entry name" value="DNA-BINDING TRANSCRIPTIONAL ACTIVATOR MHPR"/>
    <property type="match status" value="1"/>
</dbReference>
<dbReference type="InterPro" id="IPR036390">
    <property type="entry name" value="WH_DNA-bd_sf"/>
</dbReference>
<dbReference type="PROSITE" id="PS51077">
    <property type="entry name" value="HTH_ICLR"/>
    <property type="match status" value="1"/>
</dbReference>
<feature type="domain" description="HTH iclR-type" evidence="4">
    <location>
        <begin position="9"/>
        <end position="70"/>
    </location>
</feature>
<dbReference type="Proteomes" id="UP000545386">
    <property type="component" value="Unassembled WGS sequence"/>
</dbReference>
<dbReference type="InterPro" id="IPR050707">
    <property type="entry name" value="HTH_MetabolicPath_Reg"/>
</dbReference>
<protein>
    <submittedName>
        <fullName evidence="6">Helix-turn-helix domain-containing protein</fullName>
    </submittedName>
</protein>
<comment type="caution">
    <text evidence="6">The sequence shown here is derived from an EMBL/GenBank/DDBJ whole genome shotgun (WGS) entry which is preliminary data.</text>
</comment>
<dbReference type="Pfam" id="PF01614">
    <property type="entry name" value="IclR_C"/>
    <property type="match status" value="1"/>
</dbReference>
<keyword evidence="3" id="KW-0804">Transcription</keyword>
<organism evidence="6 7">
    <name type="scientific">Pusillimonas minor</name>
    <dbReference type="NCBI Taxonomy" id="2697024"/>
    <lineage>
        <taxon>Bacteria</taxon>
        <taxon>Pseudomonadati</taxon>
        <taxon>Pseudomonadota</taxon>
        <taxon>Betaproteobacteria</taxon>
        <taxon>Burkholderiales</taxon>
        <taxon>Alcaligenaceae</taxon>
        <taxon>Pusillimonas</taxon>
    </lineage>
</organism>
<keyword evidence="1" id="KW-0805">Transcription regulation</keyword>
<dbReference type="GO" id="GO:0003677">
    <property type="term" value="F:DNA binding"/>
    <property type="evidence" value="ECO:0007669"/>
    <property type="project" value="UniProtKB-KW"/>
</dbReference>
<dbReference type="SUPFAM" id="SSF55781">
    <property type="entry name" value="GAF domain-like"/>
    <property type="match status" value="1"/>
</dbReference>
<name>A0A842HRR3_9BURK</name>
<evidence type="ECO:0000256" key="1">
    <source>
        <dbReference type="ARBA" id="ARBA00023015"/>
    </source>
</evidence>
<dbReference type="InterPro" id="IPR036388">
    <property type="entry name" value="WH-like_DNA-bd_sf"/>
</dbReference>
<dbReference type="AlphaFoldDB" id="A0A842HRR3"/>
<evidence type="ECO:0000313" key="6">
    <source>
        <dbReference type="EMBL" id="MBC2769941.1"/>
    </source>
</evidence>
<evidence type="ECO:0000259" key="5">
    <source>
        <dbReference type="PROSITE" id="PS51078"/>
    </source>
</evidence>
<dbReference type="GO" id="GO:0003700">
    <property type="term" value="F:DNA-binding transcription factor activity"/>
    <property type="evidence" value="ECO:0007669"/>
    <property type="project" value="TreeGrafter"/>
</dbReference>
<dbReference type="GO" id="GO:0045892">
    <property type="term" value="P:negative regulation of DNA-templated transcription"/>
    <property type="evidence" value="ECO:0007669"/>
    <property type="project" value="TreeGrafter"/>
</dbReference>
<dbReference type="PANTHER" id="PTHR30136">
    <property type="entry name" value="HELIX-TURN-HELIX TRANSCRIPTIONAL REGULATOR, ICLR FAMILY"/>
    <property type="match status" value="1"/>
</dbReference>
<evidence type="ECO:0000256" key="2">
    <source>
        <dbReference type="ARBA" id="ARBA00023125"/>
    </source>
</evidence>
<gene>
    <name evidence="6" type="ORF">GTU67_08460</name>
</gene>
<keyword evidence="7" id="KW-1185">Reference proteome</keyword>
<reference evidence="6 7" key="1">
    <citation type="submission" date="2020-08" db="EMBL/GenBank/DDBJ databases">
        <title>Paraeoetvoesia sp. YC-7-48 draft genome sequence.</title>
        <authorList>
            <person name="Yao L."/>
        </authorList>
    </citation>
    <scope>NUCLEOTIDE SEQUENCE [LARGE SCALE GENOMIC DNA]</scope>
    <source>
        <strain evidence="7">YC-7-48</strain>
    </source>
</reference>
<dbReference type="SMART" id="SM00346">
    <property type="entry name" value="HTH_ICLR"/>
    <property type="match status" value="1"/>
</dbReference>
<dbReference type="Gene3D" id="1.10.10.10">
    <property type="entry name" value="Winged helix-like DNA-binding domain superfamily/Winged helix DNA-binding domain"/>
    <property type="match status" value="1"/>
</dbReference>
<sequence length="271" mass="30710">MREYKVKTIRALDRGLEVLDYLHRSRNASLHDLHLATGLPKATLTRVIATLEARGLIWQRLADGAFMASHTYQPRPPQVNDENFLVEVASPILERLCQKVNWPSILAVPRLDHMEVIETNSPRSYFSHIPLGPIGFRVNMLRSATGRAYLAFCGAAEREAVLQRLRTSNEPGNYLAQRPEAVATLLEETRNRGYGIRTEDFGGHYDKTRREFNDGRDSIAVPVWAGEEVVAVVNLTWMDKVASVEQMVKKHLAQLSQATREISVRLMSHEQ</sequence>
<dbReference type="EMBL" id="JACJUU010000005">
    <property type="protein sequence ID" value="MBC2769941.1"/>
    <property type="molecule type" value="Genomic_DNA"/>
</dbReference>
<dbReference type="SUPFAM" id="SSF46785">
    <property type="entry name" value="Winged helix' DNA-binding domain"/>
    <property type="match status" value="1"/>
</dbReference>
<proteinExistence type="predicted"/>
<accession>A0A842HRR3</accession>
<evidence type="ECO:0000313" key="7">
    <source>
        <dbReference type="Proteomes" id="UP000545386"/>
    </source>
</evidence>
<dbReference type="InterPro" id="IPR014757">
    <property type="entry name" value="Tscrpt_reg_IclR_C"/>
</dbReference>
<dbReference type="InterPro" id="IPR029016">
    <property type="entry name" value="GAF-like_dom_sf"/>
</dbReference>
<evidence type="ECO:0000259" key="4">
    <source>
        <dbReference type="PROSITE" id="PS51077"/>
    </source>
</evidence>
<feature type="domain" description="IclR-ED" evidence="5">
    <location>
        <begin position="71"/>
        <end position="268"/>
    </location>
</feature>
<dbReference type="Pfam" id="PF09339">
    <property type="entry name" value="HTH_IclR"/>
    <property type="match status" value="1"/>
</dbReference>
<keyword evidence="2" id="KW-0238">DNA-binding</keyword>